<dbReference type="InterPro" id="IPR016167">
    <property type="entry name" value="FAD-bd_PCMH_sub1"/>
</dbReference>
<evidence type="ECO:0000256" key="6">
    <source>
        <dbReference type="SAM" id="MobiDB-lite"/>
    </source>
</evidence>
<dbReference type="FunFam" id="1.10.45.10:FF:000001">
    <property type="entry name" value="D-lactate dehydrogenase mitochondrial"/>
    <property type="match status" value="1"/>
</dbReference>
<evidence type="ECO:0000313" key="9">
    <source>
        <dbReference type="Proteomes" id="UP001229244"/>
    </source>
</evidence>
<dbReference type="SUPFAM" id="SSF56176">
    <property type="entry name" value="FAD-binding/transporter-associated domain-like"/>
    <property type="match status" value="1"/>
</dbReference>
<dbReference type="InterPro" id="IPR051264">
    <property type="entry name" value="FAD-oxidored/transferase_4"/>
</dbReference>
<proteinExistence type="inferred from homology"/>
<dbReference type="InterPro" id="IPR004113">
    <property type="entry name" value="FAD-bd_oxidored_4_C"/>
</dbReference>
<dbReference type="InterPro" id="IPR006094">
    <property type="entry name" value="Oxid_FAD_bind_N"/>
</dbReference>
<dbReference type="AlphaFoldDB" id="A0AAE4ARI2"/>
<evidence type="ECO:0000256" key="3">
    <source>
        <dbReference type="ARBA" id="ARBA00022630"/>
    </source>
</evidence>
<dbReference type="Pfam" id="PF01565">
    <property type="entry name" value="FAD_binding_4"/>
    <property type="match status" value="1"/>
</dbReference>
<dbReference type="RefSeq" id="WP_306883652.1">
    <property type="nucleotide sequence ID" value="NZ_JAUSUL010000001.1"/>
</dbReference>
<keyword evidence="4" id="KW-0274">FAD</keyword>
<dbReference type="Gene3D" id="3.30.465.10">
    <property type="match status" value="1"/>
</dbReference>
<comment type="caution">
    <text evidence="8">The sequence shown here is derived from an EMBL/GenBank/DDBJ whole genome shotgun (WGS) entry which is preliminary data.</text>
</comment>
<evidence type="ECO:0000256" key="5">
    <source>
        <dbReference type="ARBA" id="ARBA00023002"/>
    </source>
</evidence>
<dbReference type="Gene3D" id="3.30.70.2740">
    <property type="match status" value="1"/>
</dbReference>
<keyword evidence="5" id="KW-0560">Oxidoreductase</keyword>
<dbReference type="GO" id="GO:0071949">
    <property type="term" value="F:FAD binding"/>
    <property type="evidence" value="ECO:0007669"/>
    <property type="project" value="InterPro"/>
</dbReference>
<feature type="region of interest" description="Disordered" evidence="6">
    <location>
        <begin position="1"/>
        <end position="23"/>
    </location>
</feature>
<reference evidence="8" key="1">
    <citation type="submission" date="2023-07" db="EMBL/GenBank/DDBJ databases">
        <title>Genomic Encyclopedia of Type Strains, Phase IV (KMG-IV): sequencing the most valuable type-strain genomes for metagenomic binning, comparative biology and taxonomic classification.</title>
        <authorList>
            <person name="Goeker M."/>
        </authorList>
    </citation>
    <scope>NUCLEOTIDE SEQUENCE</scope>
    <source>
        <strain evidence="8">DSM 21202</strain>
    </source>
</reference>
<protein>
    <submittedName>
        <fullName evidence="8">FAD/FMN-containing dehydrogenase</fullName>
    </submittedName>
</protein>
<evidence type="ECO:0000313" key="8">
    <source>
        <dbReference type="EMBL" id="MDQ0313860.1"/>
    </source>
</evidence>
<dbReference type="SUPFAM" id="SSF55103">
    <property type="entry name" value="FAD-linked oxidases, C-terminal domain"/>
    <property type="match status" value="1"/>
</dbReference>
<dbReference type="Pfam" id="PF02913">
    <property type="entry name" value="FAD-oxidase_C"/>
    <property type="match status" value="1"/>
</dbReference>
<evidence type="ECO:0000256" key="1">
    <source>
        <dbReference type="ARBA" id="ARBA00001974"/>
    </source>
</evidence>
<comment type="similarity">
    <text evidence="2">Belongs to the FAD-binding oxidoreductase/transferase type 4 family.</text>
</comment>
<dbReference type="InterPro" id="IPR016166">
    <property type="entry name" value="FAD-bd_PCMH"/>
</dbReference>
<dbReference type="Gene3D" id="3.30.70.2190">
    <property type="match status" value="1"/>
</dbReference>
<dbReference type="EMBL" id="JAUSUL010000001">
    <property type="protein sequence ID" value="MDQ0313860.1"/>
    <property type="molecule type" value="Genomic_DNA"/>
</dbReference>
<keyword evidence="9" id="KW-1185">Reference proteome</keyword>
<feature type="domain" description="FAD-binding PCMH-type" evidence="7">
    <location>
        <begin position="58"/>
        <end position="237"/>
    </location>
</feature>
<dbReference type="GO" id="GO:0016491">
    <property type="term" value="F:oxidoreductase activity"/>
    <property type="evidence" value="ECO:0007669"/>
    <property type="project" value="UniProtKB-KW"/>
</dbReference>
<organism evidence="8 9">
    <name type="scientific">Amorphus orientalis</name>
    <dbReference type="NCBI Taxonomy" id="649198"/>
    <lineage>
        <taxon>Bacteria</taxon>
        <taxon>Pseudomonadati</taxon>
        <taxon>Pseudomonadota</taxon>
        <taxon>Alphaproteobacteria</taxon>
        <taxon>Hyphomicrobiales</taxon>
        <taxon>Amorphaceae</taxon>
        <taxon>Amorphus</taxon>
    </lineage>
</organism>
<dbReference type="InterPro" id="IPR016169">
    <property type="entry name" value="FAD-bd_PCMH_sub2"/>
</dbReference>
<gene>
    <name evidence="8" type="ORF">J2S73_000297</name>
</gene>
<evidence type="ECO:0000259" key="7">
    <source>
        <dbReference type="PROSITE" id="PS51387"/>
    </source>
</evidence>
<dbReference type="PANTHER" id="PTHR43716:SF1">
    <property type="entry name" value="D-2-HYDROXYGLUTARATE DEHYDROGENASE, MITOCHONDRIAL"/>
    <property type="match status" value="1"/>
</dbReference>
<dbReference type="InterPro" id="IPR016164">
    <property type="entry name" value="FAD-linked_Oxase-like_C"/>
</dbReference>
<dbReference type="InterPro" id="IPR036318">
    <property type="entry name" value="FAD-bd_PCMH-like_sf"/>
</dbReference>
<sequence length="486" mass="50896">MAVCEQADSGAASERTPDGSPPDPAALIARLAEAIGPDRISDDPDLRTRHATDWSGVPAAAPLAVVRPRTTEEVSAVLQICSAAGQPVAVQGGRTGLCGGAATGDGEIALSLDRMTGLSTVDRRAGTLTVEAGVTLAAVQEAAEESGLFYAVDIGARGTAQIGGTIATNAGGIRVLRYGMTREQVLGLEVVLADGTVLSDMSGMQKNNTGIDLKQLFIGSEGSLGIVTRAVLRLHPRPGATATAWVTMDDETLLPDLLASARAALGPALGAFEPMWRDYLETVSTRMSGFSLPLDPAPVAVIVECFGPDEAAAREALEGFLADRMEAGRVTDAVIASSVDQERRIWAVRDEVPAAYPTAFKAIIPFDVSIPIGRMNAAVGEMRSELTTALPDADLLFYGHLGDSNLHVVVGLHEALTTEAKHRAEAIVYDRVRALGGSVSAEHGIGRSKRRWLAHTRSAAEIETMRRLKAALDPAGILNPGRSFAA</sequence>
<evidence type="ECO:0000256" key="2">
    <source>
        <dbReference type="ARBA" id="ARBA00008000"/>
    </source>
</evidence>
<comment type="cofactor">
    <cofactor evidence="1">
        <name>FAD</name>
        <dbReference type="ChEBI" id="CHEBI:57692"/>
    </cofactor>
</comment>
<dbReference type="GO" id="GO:0022904">
    <property type="term" value="P:respiratory electron transport chain"/>
    <property type="evidence" value="ECO:0007669"/>
    <property type="project" value="TreeGrafter"/>
</dbReference>
<dbReference type="Gene3D" id="1.10.45.10">
    <property type="entry name" value="Vanillyl-alcohol Oxidase, Chain A, domain 4"/>
    <property type="match status" value="1"/>
</dbReference>
<dbReference type="PROSITE" id="PS51387">
    <property type="entry name" value="FAD_PCMH"/>
    <property type="match status" value="1"/>
</dbReference>
<name>A0AAE4ARI2_9HYPH</name>
<accession>A0AAE4ARI2</accession>
<dbReference type="InterPro" id="IPR016171">
    <property type="entry name" value="Vanillyl_alc_oxidase_C-sub2"/>
</dbReference>
<dbReference type="Gene3D" id="3.30.43.10">
    <property type="entry name" value="Uridine Diphospho-n-acetylenolpyruvylglucosamine Reductase, domain 2"/>
    <property type="match status" value="1"/>
</dbReference>
<keyword evidence="3" id="KW-0285">Flavoprotein</keyword>
<evidence type="ECO:0000256" key="4">
    <source>
        <dbReference type="ARBA" id="ARBA00022827"/>
    </source>
</evidence>
<dbReference type="PANTHER" id="PTHR43716">
    <property type="entry name" value="D-2-HYDROXYGLUTARATE DEHYDROGENASE, MITOCHONDRIAL"/>
    <property type="match status" value="1"/>
</dbReference>
<dbReference type="Proteomes" id="UP001229244">
    <property type="component" value="Unassembled WGS sequence"/>
</dbReference>